<reference evidence="2" key="1">
    <citation type="submission" date="2023-07" db="EMBL/GenBank/DDBJ databases">
        <title>Biological control against Fusarium languescens, the causal agent of wilt in Jalapeno peppers, by a novel bacterial subspecies: Bacillus cabrialesii subsp. tritici TSO2.</title>
        <authorList>
            <person name="Montoya-Martinez A.C."/>
            <person name="Figueroa-Brambila K.M."/>
            <person name="Escalante-Beltran A."/>
            <person name="Lopez-Montoya N.D."/>
            <person name="Valenzuela-Ruiz V."/>
            <person name="Parra-Cota F.I."/>
            <person name="Estrada Alvarado M.I."/>
            <person name="De Los Santos Villalobos S."/>
        </authorList>
    </citation>
    <scope>NUCLEOTIDE SEQUENCE</scope>
    <source>
        <strain evidence="2">TSO2</strain>
    </source>
</reference>
<protein>
    <submittedName>
        <fullName evidence="2">Uncharacterized protein</fullName>
    </submittedName>
</protein>
<keyword evidence="3" id="KW-1185">Reference proteome</keyword>
<accession>A0ABT9DNY4</accession>
<feature type="transmembrane region" description="Helical" evidence="1">
    <location>
        <begin position="63"/>
        <end position="82"/>
    </location>
</feature>
<dbReference type="EMBL" id="JAHBMK020000001">
    <property type="protein sequence ID" value="MDO8226417.1"/>
    <property type="molecule type" value="Genomic_DNA"/>
</dbReference>
<proteinExistence type="predicted"/>
<evidence type="ECO:0000313" key="3">
    <source>
        <dbReference type="Proteomes" id="UP001177121"/>
    </source>
</evidence>
<evidence type="ECO:0000313" key="2">
    <source>
        <dbReference type="EMBL" id="MDO8226417.1"/>
    </source>
</evidence>
<keyword evidence="1" id="KW-0812">Transmembrane</keyword>
<comment type="caution">
    <text evidence="2">The sequence shown here is derived from an EMBL/GenBank/DDBJ whole genome shotgun (WGS) entry which is preliminary data.</text>
</comment>
<sequence>MKLEKSTFIFVSDKEKHLYHLSIECPDLPKDFGRTTIAAAKWSGRRVCDKCLNDHFKNYKTQGCFNILFLLILFFLSFAKFITE</sequence>
<dbReference type="RefSeq" id="WP_213401366.1">
    <property type="nucleotide sequence ID" value="NZ_JAHBMK020000001.1"/>
</dbReference>
<keyword evidence="1" id="KW-0472">Membrane</keyword>
<evidence type="ECO:0000256" key="1">
    <source>
        <dbReference type="SAM" id="Phobius"/>
    </source>
</evidence>
<dbReference type="Proteomes" id="UP001177121">
    <property type="component" value="Unassembled WGS sequence"/>
</dbReference>
<name>A0ABT9DNY4_9BACI</name>
<organism evidence="2 3">
    <name type="scientific">Bacillus cabrialesii subsp. tritici</name>
    <dbReference type="NCBI Taxonomy" id="2944916"/>
    <lineage>
        <taxon>Bacteria</taxon>
        <taxon>Bacillati</taxon>
        <taxon>Bacillota</taxon>
        <taxon>Bacilli</taxon>
        <taxon>Bacillales</taxon>
        <taxon>Bacillaceae</taxon>
        <taxon>Bacillus</taxon>
        <taxon>Bacillus cabrialesii</taxon>
    </lineage>
</organism>
<gene>
    <name evidence="2" type="ORF">KHP33_016520</name>
</gene>
<keyword evidence="1" id="KW-1133">Transmembrane helix</keyword>